<keyword evidence="2" id="KW-1185">Reference proteome</keyword>
<protein>
    <submittedName>
        <fullName evidence="1">Uncharacterized protein</fullName>
    </submittedName>
</protein>
<comment type="caution">
    <text evidence="1">The sequence shown here is derived from an EMBL/GenBank/DDBJ whole genome shotgun (WGS) entry which is preliminary data.</text>
</comment>
<proteinExistence type="predicted"/>
<dbReference type="InParanoid" id="A0A2P6MQJ7"/>
<evidence type="ECO:0000313" key="2">
    <source>
        <dbReference type="Proteomes" id="UP000241769"/>
    </source>
</evidence>
<name>A0A2P6MQJ7_9EUKA</name>
<accession>A0A2P6MQJ7</accession>
<dbReference type="Proteomes" id="UP000241769">
    <property type="component" value="Unassembled WGS sequence"/>
</dbReference>
<organism evidence="1 2">
    <name type="scientific">Planoprotostelium fungivorum</name>
    <dbReference type="NCBI Taxonomy" id="1890364"/>
    <lineage>
        <taxon>Eukaryota</taxon>
        <taxon>Amoebozoa</taxon>
        <taxon>Evosea</taxon>
        <taxon>Variosea</taxon>
        <taxon>Cavosteliida</taxon>
        <taxon>Cavosteliaceae</taxon>
        <taxon>Planoprotostelium</taxon>
    </lineage>
</organism>
<evidence type="ECO:0000313" key="1">
    <source>
        <dbReference type="EMBL" id="PRP73973.1"/>
    </source>
</evidence>
<gene>
    <name evidence="1" type="ORF">PROFUN_16537</name>
</gene>
<sequence length="461" mass="53129">MPNFLPSFRFFSRDTDFALLRLLQGESNMRDEDNSRPPPRVVAPKLREDDQNSIETEIYLKQLASVVHRAGGNILQAPNDKFLLTSPAGWIYSHGRLTLALGEGKITPHAKTKSTNKEPEDPTEVRYRNYIDLLAPNILTECMVELTPYGEELVMSHENDARPFKVQCQKFNNRYILYMHCGGTNFHGFTEPGVFVYSPIPFKDPVHDVEGGKVTVLDGPQIQAGESYTTQLMYIITFIYWLTSRVDKVLPRSFTRTDVDNMKRRIDNILDPINSEMFLFFYMIENVLALPLSFFSRPPESQERYIERFWKDSDKEIVVGLYKDPQHENYSLFKLRSGVLEVFTENHPDNQLFFDHLQQLLRFFDVKDHVVTPPPVDGNDAFTPSASLRLIMVYNLLLLSSDIEPGPHFQYPDAIVDAMLGHPSSTTKDVTAQDINDLVKRTQDRILEEKLRERGMLDELI</sequence>
<dbReference type="EMBL" id="MDYQ01000518">
    <property type="protein sequence ID" value="PRP73973.1"/>
    <property type="molecule type" value="Genomic_DNA"/>
</dbReference>
<dbReference type="AlphaFoldDB" id="A0A2P6MQJ7"/>
<reference evidence="1 2" key="1">
    <citation type="journal article" date="2018" name="Genome Biol. Evol.">
        <title>Multiple Roots of Fruiting Body Formation in Amoebozoa.</title>
        <authorList>
            <person name="Hillmann F."/>
            <person name="Forbes G."/>
            <person name="Novohradska S."/>
            <person name="Ferling I."/>
            <person name="Riege K."/>
            <person name="Groth M."/>
            <person name="Westermann M."/>
            <person name="Marz M."/>
            <person name="Spaller T."/>
            <person name="Winckler T."/>
            <person name="Schaap P."/>
            <person name="Glockner G."/>
        </authorList>
    </citation>
    <scope>NUCLEOTIDE SEQUENCE [LARGE SCALE GENOMIC DNA]</scope>
    <source>
        <strain evidence="1 2">Jena</strain>
    </source>
</reference>